<dbReference type="EMBL" id="GEZM01002035">
    <property type="protein sequence ID" value="JAV97400.1"/>
    <property type="molecule type" value="Transcribed_RNA"/>
</dbReference>
<proteinExistence type="predicted"/>
<dbReference type="AlphaFoldDB" id="A0A1Y1NKE7"/>
<name>A0A1Y1NKE7_PHOPY</name>
<sequence>MAARCAGGILKLTKATVLPSDPDNQKNGTVPQASLHGRNEQYHECLEQPDMEVKHIQTRVGKLREKLAEANTNICTLKAFVDQTVGQVTNGLVQKDSKGVICELKQLLVSLEDILDQNDVITQRGVDCMQMVEKLDNFSCLCCPATPSVQSIRGKLKEIAREKEIIDLAIQQNKNDTLQGKVSKSTEPDFIHTPNVATGIKIRCCPECKPKILQTEQKYIISEGTSPTVMHSFSKGLGVNMECRCKRKQ</sequence>
<reference evidence="1" key="1">
    <citation type="journal article" date="2016" name="Sci. Rep.">
        <title>Molecular characterization of firefly nuptial gifts: a multi-omics approach sheds light on postcopulatory sexual selection.</title>
        <authorList>
            <person name="Al-Wathiqui N."/>
            <person name="Fallon T.R."/>
            <person name="South A."/>
            <person name="Weng J.K."/>
            <person name="Lewis S.M."/>
        </authorList>
    </citation>
    <scope>NUCLEOTIDE SEQUENCE</scope>
</reference>
<protein>
    <submittedName>
        <fullName evidence="1">Uncharacterized protein</fullName>
    </submittedName>
</protein>
<evidence type="ECO:0000313" key="1">
    <source>
        <dbReference type="EMBL" id="JAV97400.1"/>
    </source>
</evidence>
<organism evidence="1">
    <name type="scientific">Photinus pyralis</name>
    <name type="common">Common eastern firefly</name>
    <name type="synonym">Lampyris pyralis</name>
    <dbReference type="NCBI Taxonomy" id="7054"/>
    <lineage>
        <taxon>Eukaryota</taxon>
        <taxon>Metazoa</taxon>
        <taxon>Ecdysozoa</taxon>
        <taxon>Arthropoda</taxon>
        <taxon>Hexapoda</taxon>
        <taxon>Insecta</taxon>
        <taxon>Pterygota</taxon>
        <taxon>Neoptera</taxon>
        <taxon>Endopterygota</taxon>
        <taxon>Coleoptera</taxon>
        <taxon>Polyphaga</taxon>
        <taxon>Elateriformia</taxon>
        <taxon>Elateroidea</taxon>
        <taxon>Lampyridae</taxon>
        <taxon>Lampyrinae</taxon>
        <taxon>Photinus</taxon>
    </lineage>
</organism>
<accession>A0A1Y1NKE7</accession>